<accession>A0AA88EE80</accession>
<dbReference type="Proteomes" id="UP001187192">
    <property type="component" value="Unassembled WGS sequence"/>
</dbReference>
<dbReference type="AlphaFoldDB" id="A0AA88EE80"/>
<evidence type="ECO:0000256" key="1">
    <source>
        <dbReference type="SAM" id="MobiDB-lite"/>
    </source>
</evidence>
<feature type="region of interest" description="Disordered" evidence="1">
    <location>
        <begin position="1"/>
        <end position="31"/>
    </location>
</feature>
<feature type="compositionally biased region" description="Acidic residues" evidence="1">
    <location>
        <begin position="20"/>
        <end position="31"/>
    </location>
</feature>
<dbReference type="EMBL" id="BTGU01014221">
    <property type="protein sequence ID" value="GMN72930.1"/>
    <property type="molecule type" value="Genomic_DNA"/>
</dbReference>
<proteinExistence type="predicted"/>
<evidence type="ECO:0000313" key="2">
    <source>
        <dbReference type="EMBL" id="GMN72930.1"/>
    </source>
</evidence>
<reference evidence="2" key="1">
    <citation type="submission" date="2023-07" db="EMBL/GenBank/DDBJ databases">
        <title>draft genome sequence of fig (Ficus carica).</title>
        <authorList>
            <person name="Takahashi T."/>
            <person name="Nishimura K."/>
        </authorList>
    </citation>
    <scope>NUCLEOTIDE SEQUENCE</scope>
</reference>
<protein>
    <submittedName>
        <fullName evidence="2">Uncharacterized protein</fullName>
    </submittedName>
</protein>
<keyword evidence="3" id="KW-1185">Reference proteome</keyword>
<comment type="caution">
    <text evidence="2">The sequence shown here is derived from an EMBL/GenBank/DDBJ whole genome shotgun (WGS) entry which is preliminary data.</text>
</comment>
<organism evidence="2 3">
    <name type="scientific">Ficus carica</name>
    <name type="common">Common fig</name>
    <dbReference type="NCBI Taxonomy" id="3494"/>
    <lineage>
        <taxon>Eukaryota</taxon>
        <taxon>Viridiplantae</taxon>
        <taxon>Streptophyta</taxon>
        <taxon>Embryophyta</taxon>
        <taxon>Tracheophyta</taxon>
        <taxon>Spermatophyta</taxon>
        <taxon>Magnoliopsida</taxon>
        <taxon>eudicotyledons</taxon>
        <taxon>Gunneridae</taxon>
        <taxon>Pentapetalae</taxon>
        <taxon>rosids</taxon>
        <taxon>fabids</taxon>
        <taxon>Rosales</taxon>
        <taxon>Moraceae</taxon>
        <taxon>Ficeae</taxon>
        <taxon>Ficus</taxon>
    </lineage>
</organism>
<name>A0AA88EE80_FICCA</name>
<gene>
    <name evidence="2" type="ORF">TIFTF001_054244</name>
</gene>
<evidence type="ECO:0000313" key="3">
    <source>
        <dbReference type="Proteomes" id="UP001187192"/>
    </source>
</evidence>
<sequence>MRVRGRSQDLLVTKPSSIEGGEEALESDSLD</sequence>